<sequence length="382" mass="40953">MDNIQILDGQAAVAEGEKTGGEGGFRAPARGDQYRARLVEAANLWHDVMYSSGLNAMRARVKLVESLSTSDFPYLLGGVFDRVLMAQYEQIPSVWAKFAGRTTVRDFRPKSLVDLLGGRAILDPVGEGAEYKARKLTEAKYELKVAKRGARIPLTWEMIVNDDLDAFRDLPQRLAQAAVDTEDYLAAALLVKSSGINADFFKAGNGNAADNKPLNVANLDAAVTAIGQRKDSEGRPIVASKLSLVVGPGLETTAAKILEAVEIQFTDDAGTVKTGNYLRGKVQTVVNPWLPVIDKSATAGTSWFLVPTPGQSREALTMGFLRGHETPDLRVKADTGNRVGGGAIAPEDGSFDDDTIQFRGRHVVGAAHVDPKATYASTPPAS</sequence>
<accession>D1BW71</accession>
<gene>
    <name evidence="1" type="ordered locus">Xcel_0535</name>
</gene>
<evidence type="ECO:0000313" key="1">
    <source>
        <dbReference type="EMBL" id="ACZ29574.1"/>
    </source>
</evidence>
<protein>
    <submittedName>
        <fullName evidence="1">Uncharacterized protein</fullName>
    </submittedName>
</protein>
<dbReference type="EMBL" id="CP001821">
    <property type="protein sequence ID" value="ACZ29574.1"/>
    <property type="molecule type" value="Genomic_DNA"/>
</dbReference>
<evidence type="ECO:0000313" key="2">
    <source>
        <dbReference type="Proteomes" id="UP000002255"/>
    </source>
</evidence>
<dbReference type="HOGENOM" id="CLU_737005_0_0_11"/>
<dbReference type="STRING" id="446471.Xcel_0535"/>
<dbReference type="eggNOG" id="COG4397">
    <property type="taxonomic scope" value="Bacteria"/>
</dbReference>
<dbReference type="KEGG" id="xce:Xcel_0535"/>
<proteinExistence type="predicted"/>
<dbReference type="OrthoDB" id="3830856at2"/>
<reference evidence="1 2" key="2">
    <citation type="journal article" date="2010" name="Stand. Genomic Sci.">
        <title>Complete genome sequence of Xylanimonas cellulosilytica type strain (XIL07).</title>
        <authorList>
            <person name="Foster B."/>
            <person name="Pukall R."/>
            <person name="Abt B."/>
            <person name="Nolan M."/>
            <person name="Glavina Del Rio T."/>
            <person name="Chen F."/>
            <person name="Lucas S."/>
            <person name="Tice H."/>
            <person name="Pitluck S."/>
            <person name="Cheng J.-F."/>
            <person name="Chertkov O."/>
            <person name="Brettin T."/>
            <person name="Han C."/>
            <person name="Detter J.C."/>
            <person name="Bruce D."/>
            <person name="Goodwin L."/>
            <person name="Ivanova N."/>
            <person name="Mavromatis K."/>
            <person name="Pati A."/>
            <person name="Mikhailova N."/>
            <person name="Chen A."/>
            <person name="Palaniappan K."/>
            <person name="Land M."/>
            <person name="Hauser L."/>
            <person name="Chang Y.-J."/>
            <person name="Jeffries C.D."/>
            <person name="Chain P."/>
            <person name="Rohde M."/>
            <person name="Goeker M."/>
            <person name="Bristow J."/>
            <person name="Eisen J.A."/>
            <person name="Markowitz V."/>
            <person name="Hugenholtz P."/>
            <person name="Kyrpides N.C."/>
            <person name="Klenk H.-P."/>
            <person name="Lapidus A."/>
        </authorList>
    </citation>
    <scope>NUCLEOTIDE SEQUENCE [LARGE SCALE GENOMIC DNA]</scope>
    <source>
        <strain evidence="2">DSM 15894 / CECT 5975 / LMG 20990 / XIL07</strain>
    </source>
</reference>
<name>D1BW71_XYLCX</name>
<dbReference type="Proteomes" id="UP000002255">
    <property type="component" value="Chromosome"/>
</dbReference>
<keyword evidence="2" id="KW-1185">Reference proteome</keyword>
<reference evidence="2" key="1">
    <citation type="submission" date="2009-11" db="EMBL/GenBank/DDBJ databases">
        <title>The complete chromosome of Xylanimonas cellulosilytica DSM 15894.</title>
        <authorList>
            <consortium name="US DOE Joint Genome Institute (JGI-PGF)"/>
            <person name="Lucas S."/>
            <person name="Copeland A."/>
            <person name="Lapidus A."/>
            <person name="Glavina del Rio T."/>
            <person name="Dalin E."/>
            <person name="Tice H."/>
            <person name="Bruce D."/>
            <person name="Goodwin L."/>
            <person name="Pitluck S."/>
            <person name="Kyrpides N."/>
            <person name="Mavromatis K."/>
            <person name="Ivanova N."/>
            <person name="Mikhailova N."/>
            <person name="Foster B."/>
            <person name="Clum A."/>
            <person name="Brettin T."/>
            <person name="Detter J.C."/>
            <person name="Han C."/>
            <person name="Larimer F."/>
            <person name="Land M."/>
            <person name="Hauser L."/>
            <person name="Markowitz V."/>
            <person name="Cheng J.F."/>
            <person name="Hugenholtz P."/>
            <person name="Woyke T."/>
            <person name="Wu D."/>
            <person name="Gehrich-Schroeter G."/>
            <person name="Schneider S."/>
            <person name="Pukall S.R."/>
            <person name="Klenk H.P."/>
            <person name="Eisen J.A."/>
        </authorList>
    </citation>
    <scope>NUCLEOTIDE SEQUENCE [LARGE SCALE GENOMIC DNA]</scope>
    <source>
        <strain evidence="2">DSM 15894 / CECT 5975 / LMG 20990 / XIL07</strain>
    </source>
</reference>
<dbReference type="RefSeq" id="WP_012877318.1">
    <property type="nucleotide sequence ID" value="NC_013530.1"/>
</dbReference>
<organism evidence="1 2">
    <name type="scientific">Xylanimonas cellulosilytica (strain DSM 15894 / JCM 12276 / CECT 5975 / KCTC 9989 / LMG 20990 / NBRC 107835 / XIL07)</name>
    <dbReference type="NCBI Taxonomy" id="446471"/>
    <lineage>
        <taxon>Bacteria</taxon>
        <taxon>Bacillati</taxon>
        <taxon>Actinomycetota</taxon>
        <taxon>Actinomycetes</taxon>
        <taxon>Micrococcales</taxon>
        <taxon>Promicromonosporaceae</taxon>
        <taxon>Xylanimonas</taxon>
    </lineage>
</organism>
<dbReference type="AlphaFoldDB" id="D1BW71"/>
<dbReference type="Pfam" id="PF25209">
    <property type="entry name" value="Phage_capsid_4"/>
    <property type="match status" value="1"/>
</dbReference>